<feature type="domain" description="T4 RNA ligase 1-like N-terminal" evidence="1">
    <location>
        <begin position="42"/>
        <end position="246"/>
    </location>
</feature>
<dbReference type="InterPro" id="IPR049042">
    <property type="entry name" value="T4_Rnl1_C"/>
</dbReference>
<reference evidence="3" key="1">
    <citation type="journal article" date="2015" name="Nature">
        <title>Complex archaea that bridge the gap between prokaryotes and eukaryotes.</title>
        <authorList>
            <person name="Spang A."/>
            <person name="Saw J.H."/>
            <person name="Jorgensen S.L."/>
            <person name="Zaremba-Niedzwiedzka K."/>
            <person name="Martijn J."/>
            <person name="Lind A.E."/>
            <person name="van Eijk R."/>
            <person name="Schleper C."/>
            <person name="Guy L."/>
            <person name="Ettema T.J."/>
        </authorList>
    </citation>
    <scope>NUCLEOTIDE SEQUENCE</scope>
</reference>
<dbReference type="InterPro" id="IPR019039">
    <property type="entry name" value="T4-Rnl1-like_N"/>
</dbReference>
<gene>
    <name evidence="3" type="ORF">LCGC14_1648320</name>
</gene>
<dbReference type="Gene3D" id="1.10.3550.20">
    <property type="match status" value="1"/>
</dbReference>
<comment type="caution">
    <text evidence="3">The sequence shown here is derived from an EMBL/GenBank/DDBJ whole genome shotgun (WGS) entry which is preliminary data.</text>
</comment>
<protein>
    <submittedName>
        <fullName evidence="3">Uncharacterized protein</fullName>
    </submittedName>
</protein>
<name>A0A0F9KXM9_9ZZZZ</name>
<dbReference type="InterPro" id="IPR012648">
    <property type="entry name" value="Rnl1"/>
</dbReference>
<dbReference type="Pfam" id="PF20819">
    <property type="entry name" value="T4_Rnl1_C"/>
    <property type="match status" value="1"/>
</dbReference>
<dbReference type="AlphaFoldDB" id="A0A0F9KXM9"/>
<evidence type="ECO:0000313" key="3">
    <source>
        <dbReference type="EMBL" id="KKM20155.1"/>
    </source>
</evidence>
<dbReference type="NCBIfam" id="TIGR02308">
    <property type="entry name" value="RNA_lig_T4_1"/>
    <property type="match status" value="1"/>
</dbReference>
<proteinExistence type="predicted"/>
<evidence type="ECO:0000259" key="2">
    <source>
        <dbReference type="Pfam" id="PF20819"/>
    </source>
</evidence>
<dbReference type="GO" id="GO:0003972">
    <property type="term" value="F:RNA ligase (ATP) activity"/>
    <property type="evidence" value="ECO:0007669"/>
    <property type="project" value="InterPro"/>
</dbReference>
<accession>A0A0F9KXM9</accession>
<organism evidence="3">
    <name type="scientific">marine sediment metagenome</name>
    <dbReference type="NCBI Taxonomy" id="412755"/>
    <lineage>
        <taxon>unclassified sequences</taxon>
        <taxon>metagenomes</taxon>
        <taxon>ecological metagenomes</taxon>
    </lineage>
</organism>
<sequence>MHLVDSNEAFYYKDFELDQNVYRIFNYRLASYTDFLEPSALECRGVMFEVSPTLRLASLPMQKFFNLNENPITMDLDLSNIDEITLKADGSLISTYIHERSHCSLCNTHSSFYLKSKGSLSSDQAMAAMEFLALEQNAAFKEELRRLALANYTVNMEYTAPDNRIVIGYQEPQLVVLNIRNHFTGEYLDITPYFDPSTEIHKRQVANVFPDAPAEFVANIPQMEDVEGYVVRLSSGMYIKIKTEWYLVQHRAKDSINSPRRLFEAVLEEATDDLRSLFFGDPYVLNRIEEMELLVDKLYNGTVKSIEEFYEVNKNLERKYYAIKGQEELDRPIFGLAMSKYLGRTVDYKAFLKKNYKSFGIKDEEPEEE</sequence>
<dbReference type="Pfam" id="PF09511">
    <property type="entry name" value="RNA_lig_T4_1"/>
    <property type="match status" value="1"/>
</dbReference>
<dbReference type="EMBL" id="LAZR01013828">
    <property type="protein sequence ID" value="KKM20155.1"/>
    <property type="molecule type" value="Genomic_DNA"/>
</dbReference>
<feature type="domain" description="T4 RNA ligase 1 C-terminal" evidence="2">
    <location>
        <begin position="253"/>
        <end position="353"/>
    </location>
</feature>
<evidence type="ECO:0000259" key="1">
    <source>
        <dbReference type="Pfam" id="PF09511"/>
    </source>
</evidence>